<feature type="binding site" evidence="3">
    <location>
        <position position="79"/>
    </location>
    <ligand>
        <name>ATP</name>
        <dbReference type="ChEBI" id="CHEBI:30616"/>
    </ligand>
</feature>
<dbReference type="Proteomes" id="UP000192578">
    <property type="component" value="Unassembled WGS sequence"/>
</dbReference>
<dbReference type="PROSITE" id="PS00108">
    <property type="entry name" value="PROTEIN_KINASE_ST"/>
    <property type="match status" value="1"/>
</dbReference>
<dbReference type="PROSITE" id="PS00107">
    <property type="entry name" value="PROTEIN_KINASE_ATP"/>
    <property type="match status" value="1"/>
</dbReference>
<feature type="domain" description="Protein kinase" evidence="4">
    <location>
        <begin position="574"/>
        <end position="892"/>
    </location>
</feature>
<dbReference type="InterPro" id="IPR053235">
    <property type="entry name" value="Ser_Thr_kinase"/>
</dbReference>
<dbReference type="GO" id="GO:0005524">
    <property type="term" value="F:ATP binding"/>
    <property type="evidence" value="ECO:0007669"/>
    <property type="project" value="UniProtKB-UniRule"/>
</dbReference>
<accession>A0A1W0WQA6</accession>
<reference evidence="6" key="1">
    <citation type="submission" date="2017-01" db="EMBL/GenBank/DDBJ databases">
        <title>Comparative genomics of anhydrobiosis in the tardigrade Hypsibius dujardini.</title>
        <authorList>
            <person name="Yoshida Y."/>
            <person name="Koutsovoulos G."/>
            <person name="Laetsch D."/>
            <person name="Stevens L."/>
            <person name="Kumar S."/>
            <person name="Horikawa D."/>
            <person name="Ishino K."/>
            <person name="Komine S."/>
            <person name="Tomita M."/>
            <person name="Blaxter M."/>
            <person name="Arakawa K."/>
        </authorList>
    </citation>
    <scope>NUCLEOTIDE SEQUENCE [LARGE SCALE GENOMIC DNA]</scope>
    <source>
        <strain evidence="6">Z151</strain>
    </source>
</reference>
<dbReference type="Gene3D" id="1.10.510.10">
    <property type="entry name" value="Transferase(Phosphotransferase) domain 1"/>
    <property type="match status" value="2"/>
</dbReference>
<evidence type="ECO:0000256" key="3">
    <source>
        <dbReference type="PROSITE-ProRule" id="PRU10141"/>
    </source>
</evidence>
<evidence type="ECO:0000256" key="1">
    <source>
        <dbReference type="ARBA" id="ARBA00022741"/>
    </source>
</evidence>
<dbReference type="GO" id="GO:0005737">
    <property type="term" value="C:cytoplasm"/>
    <property type="evidence" value="ECO:0007669"/>
    <property type="project" value="TreeGrafter"/>
</dbReference>
<keyword evidence="2 3" id="KW-0067">ATP-binding</keyword>
<dbReference type="PANTHER" id="PTHR24361">
    <property type="entry name" value="MITOGEN-ACTIVATED KINASE KINASE KINASE"/>
    <property type="match status" value="1"/>
</dbReference>
<keyword evidence="1 3" id="KW-0547">Nucleotide-binding</keyword>
<protein>
    <submittedName>
        <fullName evidence="5">Mitogen-activated protein kinase kinase kinase 1</fullName>
    </submittedName>
</protein>
<evidence type="ECO:0000313" key="5">
    <source>
        <dbReference type="EMBL" id="OQV17390.1"/>
    </source>
</evidence>
<feature type="domain" description="Protein kinase" evidence="4">
    <location>
        <begin position="43"/>
        <end position="340"/>
    </location>
</feature>
<dbReference type="InterPro" id="IPR008271">
    <property type="entry name" value="Ser/Thr_kinase_AS"/>
</dbReference>
<dbReference type="InterPro" id="IPR011009">
    <property type="entry name" value="Kinase-like_dom_sf"/>
</dbReference>
<dbReference type="InterPro" id="IPR000719">
    <property type="entry name" value="Prot_kinase_dom"/>
</dbReference>
<dbReference type="SMART" id="SM00220">
    <property type="entry name" value="S_TKc"/>
    <property type="match status" value="1"/>
</dbReference>
<name>A0A1W0WQA6_HYPEX</name>
<dbReference type="Pfam" id="PF00069">
    <property type="entry name" value="Pkinase"/>
    <property type="match status" value="2"/>
</dbReference>
<keyword evidence="6" id="KW-1185">Reference proteome</keyword>
<evidence type="ECO:0000256" key="2">
    <source>
        <dbReference type="ARBA" id="ARBA00022840"/>
    </source>
</evidence>
<dbReference type="EMBL" id="MTYJ01000061">
    <property type="protein sequence ID" value="OQV17390.1"/>
    <property type="molecule type" value="Genomic_DNA"/>
</dbReference>
<evidence type="ECO:0000259" key="4">
    <source>
        <dbReference type="PROSITE" id="PS50011"/>
    </source>
</evidence>
<dbReference type="InterPro" id="IPR017441">
    <property type="entry name" value="Protein_kinase_ATP_BS"/>
</dbReference>
<dbReference type="AlphaFoldDB" id="A0A1W0WQA6"/>
<sequence length="896" mass="102165">MANEDSDYRERLRSMVIHIANHGEHIDQEGKTKTETKMYHCLPAGNEILGSGSYGYVMRARLVCEKDLCECPDGDVALKFLNNEPSEGRMSELRLMLNIDHDNVVKCLAVGYCTDSSGDPRLKGSPKREACIMMEYCDGGTLENFIAANPLSEERLFDYTSQLSKGLHYLHEQEKDSGILLVFHGDLKTQNILLKDKIGSVLKIAGLDDFKKLEQQRTMCRDLKRKMGTLALMSPEMIAWEKDKPILRVGRATDIWSLGCVILECFQGGGPFNFRKTDNSFVDGAELSDDEIMTIVDEGGVPDIPDTMPVALRRLVESCLSRDPSERPNALALRLYAENLKVFEENTVQRNLVLLQKTKARKKYLLLPDKMPYFINSTRIVEYVFAGERGSYVLMEGYYADVLLVHMKEKDWSNDSTGPDLKCTVVILRHPLQARGAEELQHLITLDHQNVGKYYSLGCTHSNNDESMGDLSLDWRYILMENYSGQCMTNHPSLQDAIQAESYAHQLILGMNYINARVQTHMSIAEEEPDLYSESHKCDHPYIRMEKHYGEQDYLVISSPDGVVHRFDAGTPEMMLHSILSDAIFCSQFSGNVRTLTLPATFSTDEQCARQKEAMFIYGNFGFQVSLKQQFQTMTRIADFQHENIVRHFTFGIQRLTDVSPTSRNNYGLLLEHGFRSDPGIMFGQTFLDLHTLVGFAVLSSKTILKYTLQLLDAVEYLHEREPRFIIGRLKTSSIAVTPDRQSVKIFDLLAPLYRPSTYLKSEHSVRSVLKTHGYFHPLLFEKFSPDQHEDAREEQHELVFTKGSDFWAFGCVVIDMISGGNLQHIDRKGVYLKKDIRRMKFAEEMILGGQPEIPETSPHFLRSFCEECFNRYPEVELTAAHLRTVLSHELLADKI</sequence>
<proteinExistence type="predicted"/>
<dbReference type="SUPFAM" id="SSF56112">
    <property type="entry name" value="Protein kinase-like (PK-like)"/>
    <property type="match status" value="2"/>
</dbReference>
<keyword evidence="5" id="KW-0808">Transferase</keyword>
<gene>
    <name evidence="5" type="ORF">BV898_08495</name>
</gene>
<dbReference type="PROSITE" id="PS50011">
    <property type="entry name" value="PROTEIN_KINASE_DOM"/>
    <property type="match status" value="2"/>
</dbReference>
<evidence type="ECO:0000313" key="6">
    <source>
        <dbReference type="Proteomes" id="UP000192578"/>
    </source>
</evidence>
<comment type="caution">
    <text evidence="5">The sequence shown here is derived from an EMBL/GenBank/DDBJ whole genome shotgun (WGS) entry which is preliminary data.</text>
</comment>
<keyword evidence="5" id="KW-0418">Kinase</keyword>
<dbReference type="GO" id="GO:0004674">
    <property type="term" value="F:protein serine/threonine kinase activity"/>
    <property type="evidence" value="ECO:0007669"/>
    <property type="project" value="UniProtKB-KW"/>
</dbReference>
<organism evidence="5 6">
    <name type="scientific">Hypsibius exemplaris</name>
    <name type="common">Freshwater tardigrade</name>
    <dbReference type="NCBI Taxonomy" id="2072580"/>
    <lineage>
        <taxon>Eukaryota</taxon>
        <taxon>Metazoa</taxon>
        <taxon>Ecdysozoa</taxon>
        <taxon>Tardigrada</taxon>
        <taxon>Eutardigrada</taxon>
        <taxon>Parachela</taxon>
        <taxon>Hypsibioidea</taxon>
        <taxon>Hypsibiidae</taxon>
        <taxon>Hypsibius</taxon>
    </lineage>
</organism>
<dbReference type="OrthoDB" id="341578at2759"/>
<dbReference type="Gene3D" id="3.30.200.20">
    <property type="entry name" value="Phosphorylase Kinase, domain 1"/>
    <property type="match status" value="1"/>
</dbReference>